<dbReference type="SUPFAM" id="SSF69304">
    <property type="entry name" value="Tricorn protease N-terminal domain"/>
    <property type="match status" value="1"/>
</dbReference>
<evidence type="ECO:0000313" key="2">
    <source>
        <dbReference type="EMBL" id="HGY55504.1"/>
    </source>
</evidence>
<dbReference type="EMBL" id="DRQG01000070">
    <property type="protein sequence ID" value="HGY55504.1"/>
    <property type="molecule type" value="Genomic_DNA"/>
</dbReference>
<protein>
    <recommendedName>
        <fullName evidence="3">WD40 repeat domain-containing protein</fullName>
    </recommendedName>
</protein>
<comment type="caution">
    <text evidence="2">The sequence shown here is derived from an EMBL/GenBank/DDBJ whole genome shotgun (WGS) entry which is preliminary data.</text>
</comment>
<evidence type="ECO:0000256" key="1">
    <source>
        <dbReference type="SAM" id="SignalP"/>
    </source>
</evidence>
<dbReference type="Proteomes" id="UP000885779">
    <property type="component" value="Unassembled WGS sequence"/>
</dbReference>
<feature type="chain" id="PRO_5030884823" description="WD40 repeat domain-containing protein" evidence="1">
    <location>
        <begin position="23"/>
        <end position="329"/>
    </location>
</feature>
<gene>
    <name evidence="2" type="ORF">ENK44_07385</name>
</gene>
<dbReference type="AlphaFoldDB" id="A0A7V4WUM9"/>
<accession>A0A7V4WUM9</accession>
<keyword evidence="1" id="KW-0732">Signal</keyword>
<feature type="signal peptide" evidence="1">
    <location>
        <begin position="1"/>
        <end position="22"/>
    </location>
</feature>
<reference evidence="2" key="1">
    <citation type="journal article" date="2020" name="mSystems">
        <title>Genome- and Community-Level Interaction Insights into Carbon Utilization and Element Cycling Functions of Hydrothermarchaeota in Hydrothermal Sediment.</title>
        <authorList>
            <person name="Zhou Z."/>
            <person name="Liu Y."/>
            <person name="Xu W."/>
            <person name="Pan J."/>
            <person name="Luo Z.H."/>
            <person name="Li M."/>
        </authorList>
    </citation>
    <scope>NUCLEOTIDE SEQUENCE [LARGE SCALE GENOMIC DNA]</scope>
    <source>
        <strain evidence="2">HyVt-577</strain>
    </source>
</reference>
<sequence>MNKQNLLVFVLLVSLFGLLYQCAPTSGSDDNGSGDENETRPAGNIFLFTDQQQIYQYSVESDRFTLLNDSAWQPLDFSAAYFGEYIVASIPDSTIGLYSVVTRQWRYFTNSGLLKGPITINAYGNIIAYTVLFEQNGRINLLYPESETVYEMDKGPALWADFPLFDKGGNGLAYTQSDGFYVRKIPNGAPVKLTDSSSIAVDFSPRGQFVSAGEQIFDLTVLKYYPSTATGTIQFINESYIVFNSTTGKDLKKAKISGVFEEDVYSGQDTLLFCIAPGKDQLAFIDRAEPQIIRFYRFNPVSEITVTTLPENAGMVKKMYWRDRPSSSP</sequence>
<evidence type="ECO:0008006" key="3">
    <source>
        <dbReference type="Google" id="ProtNLM"/>
    </source>
</evidence>
<name>A0A7V4WUM9_CALAY</name>
<organism evidence="2">
    <name type="scientific">Caldithrix abyssi</name>
    <dbReference type="NCBI Taxonomy" id="187145"/>
    <lineage>
        <taxon>Bacteria</taxon>
        <taxon>Pseudomonadati</taxon>
        <taxon>Calditrichota</taxon>
        <taxon>Calditrichia</taxon>
        <taxon>Calditrichales</taxon>
        <taxon>Calditrichaceae</taxon>
        <taxon>Caldithrix</taxon>
    </lineage>
</organism>
<proteinExistence type="predicted"/>